<dbReference type="AlphaFoldDB" id="A0A1M4YLY3"/>
<dbReference type="RefSeq" id="WP_156897897.1">
    <property type="nucleotide sequence ID" value="NZ_FQVG01000032.1"/>
</dbReference>
<organism evidence="1 2">
    <name type="scientific">Caloramator proteoclasticus DSM 10124</name>
    <dbReference type="NCBI Taxonomy" id="1121262"/>
    <lineage>
        <taxon>Bacteria</taxon>
        <taxon>Bacillati</taxon>
        <taxon>Bacillota</taxon>
        <taxon>Clostridia</taxon>
        <taxon>Eubacteriales</taxon>
        <taxon>Clostridiaceae</taxon>
        <taxon>Caloramator</taxon>
    </lineage>
</organism>
<dbReference type="Proteomes" id="UP000184423">
    <property type="component" value="Unassembled WGS sequence"/>
</dbReference>
<sequence>MKPRNDEINYRDIDRSPQRYMRIDCRYCGYRNRASGGEMQCKKCMITNTK</sequence>
<evidence type="ECO:0000313" key="2">
    <source>
        <dbReference type="Proteomes" id="UP000184423"/>
    </source>
</evidence>
<reference evidence="2" key="1">
    <citation type="submission" date="2016-11" db="EMBL/GenBank/DDBJ databases">
        <authorList>
            <person name="Varghese N."/>
            <person name="Submissions S."/>
        </authorList>
    </citation>
    <scope>NUCLEOTIDE SEQUENCE [LARGE SCALE GENOMIC DNA]</scope>
    <source>
        <strain evidence="2">DSM 10124</strain>
    </source>
</reference>
<gene>
    <name evidence="1" type="ORF">SAMN02746091_01692</name>
</gene>
<keyword evidence="2" id="KW-1185">Reference proteome</keyword>
<accession>A0A1M4YLY3</accession>
<protein>
    <submittedName>
        <fullName evidence="1">Uncharacterized protein</fullName>
    </submittedName>
</protein>
<dbReference type="EMBL" id="FQVG01000032">
    <property type="protein sequence ID" value="SHF06663.1"/>
    <property type="molecule type" value="Genomic_DNA"/>
</dbReference>
<name>A0A1M4YLY3_9CLOT</name>
<evidence type="ECO:0000313" key="1">
    <source>
        <dbReference type="EMBL" id="SHF06663.1"/>
    </source>
</evidence>
<proteinExistence type="predicted"/>